<sequence>MVYKDYFGAGYSHDEIMAFNGNKDMKLTVIGNPYLADNKELSDIIGQAMSGNNPGLPIRFSDTPTDAPNSPLRTVVLFNPAQDALGQTLCGNALPSPSENDSPDIAMLTLCKNTSEFSTVWLKIPNGAKPGDEEFAFAFATATRTLFKLRPDPRSGAGATCLFGSC</sequence>
<evidence type="ECO:0000313" key="1">
    <source>
        <dbReference type="EMBL" id="NMM46061.1"/>
    </source>
</evidence>
<dbReference type="RefSeq" id="WP_169626455.1">
    <property type="nucleotide sequence ID" value="NZ_JABBNT010000005.1"/>
</dbReference>
<dbReference type="Proteomes" id="UP000539372">
    <property type="component" value="Unassembled WGS sequence"/>
</dbReference>
<keyword evidence="2" id="KW-1185">Reference proteome</keyword>
<accession>A0A7Y0E2M3</accession>
<name>A0A7Y0E2M3_9PROT</name>
<organism evidence="1 2">
    <name type="scientific">Pacificispira spongiicola</name>
    <dbReference type="NCBI Taxonomy" id="2729598"/>
    <lineage>
        <taxon>Bacteria</taxon>
        <taxon>Pseudomonadati</taxon>
        <taxon>Pseudomonadota</taxon>
        <taxon>Alphaproteobacteria</taxon>
        <taxon>Rhodospirillales</taxon>
        <taxon>Rhodospirillaceae</taxon>
        <taxon>Pacificispira</taxon>
    </lineage>
</organism>
<comment type="caution">
    <text evidence="1">The sequence shown here is derived from an EMBL/GenBank/DDBJ whole genome shotgun (WGS) entry which is preliminary data.</text>
</comment>
<dbReference type="AlphaFoldDB" id="A0A7Y0E2M3"/>
<dbReference type="EMBL" id="JABBNT010000005">
    <property type="protein sequence ID" value="NMM46061.1"/>
    <property type="molecule type" value="Genomic_DNA"/>
</dbReference>
<gene>
    <name evidence="1" type="ORF">HH303_16325</name>
</gene>
<protein>
    <submittedName>
        <fullName evidence="1">Uncharacterized protein</fullName>
    </submittedName>
</protein>
<proteinExistence type="predicted"/>
<evidence type="ECO:0000313" key="2">
    <source>
        <dbReference type="Proteomes" id="UP000539372"/>
    </source>
</evidence>
<reference evidence="1 2" key="1">
    <citation type="submission" date="2020-04" db="EMBL/GenBank/DDBJ databases">
        <title>Rhodospirillaceae bacterium KN72 isolated from deep sea.</title>
        <authorList>
            <person name="Zhang D.-C."/>
        </authorList>
    </citation>
    <scope>NUCLEOTIDE SEQUENCE [LARGE SCALE GENOMIC DNA]</scope>
    <source>
        <strain evidence="1 2">KN72</strain>
    </source>
</reference>